<evidence type="ECO:0000313" key="3">
    <source>
        <dbReference type="Proteomes" id="UP001271780"/>
    </source>
</evidence>
<reference evidence="2 3" key="1">
    <citation type="submission" date="2023-08" db="EMBL/GenBank/DDBJ databases">
        <title>Implementing the SeqCode for naming new Mesorhizobium species isolated from Vachellia karroo root nodules.</title>
        <authorList>
            <person name="Van Lill M."/>
        </authorList>
    </citation>
    <scope>NUCLEOTIDE SEQUENCE [LARGE SCALE GENOMIC DNA]</scope>
    <source>
        <strain evidence="2 3">VK23A</strain>
    </source>
</reference>
<comment type="caution">
    <text evidence="2">The sequence shown here is derived from an EMBL/GenBank/DDBJ whole genome shotgun (WGS) entry which is preliminary data.</text>
</comment>
<evidence type="ECO:0000313" key="2">
    <source>
        <dbReference type="EMBL" id="MDX8470733.1"/>
    </source>
</evidence>
<evidence type="ECO:0000256" key="1">
    <source>
        <dbReference type="SAM" id="MobiDB-lite"/>
    </source>
</evidence>
<protein>
    <submittedName>
        <fullName evidence="2">DUF1127 domain-containing protein</fullName>
    </submittedName>
</protein>
<dbReference type="EMBL" id="JAVIIZ010000001">
    <property type="protein sequence ID" value="MDX8470733.1"/>
    <property type="molecule type" value="Genomic_DNA"/>
</dbReference>
<organism evidence="2 3">
    <name type="scientific">Mesorhizobium dulcispinae</name>
    <dbReference type="NCBI Taxonomy" id="3072316"/>
    <lineage>
        <taxon>Bacteria</taxon>
        <taxon>Pseudomonadati</taxon>
        <taxon>Pseudomonadota</taxon>
        <taxon>Alphaproteobacteria</taxon>
        <taxon>Hyphomicrobiales</taxon>
        <taxon>Phyllobacteriaceae</taxon>
        <taxon>Mesorhizobium</taxon>
    </lineage>
</organism>
<accession>A0ABU4X8G5</accession>
<feature type="region of interest" description="Disordered" evidence="1">
    <location>
        <begin position="1"/>
        <end position="23"/>
    </location>
</feature>
<dbReference type="Proteomes" id="UP001271780">
    <property type="component" value="Unassembled WGS sequence"/>
</dbReference>
<name>A0ABU4X8G5_9HYPH</name>
<gene>
    <name evidence="2" type="ORF">RFM27_01425</name>
</gene>
<sequence length="83" mass="9704">MNDTFASAPHQSACAGRAVRSRTSPRRYSLAALRSAVASWREQTHFRWELKRISRDNPHLIDDIGLTRRQVEEEIAKLPFWQR</sequence>
<keyword evidence="3" id="KW-1185">Reference proteome</keyword>
<proteinExistence type="predicted"/>